<dbReference type="InterPro" id="IPR054053">
    <property type="entry name" value="DUF6887"/>
</dbReference>
<dbReference type="Pfam" id="PF21826">
    <property type="entry name" value="DUF6887"/>
    <property type="match status" value="1"/>
</dbReference>
<reference evidence="2" key="1">
    <citation type="journal article" date="2015" name="Genome Announc.">
        <title>Draft Genome Sequence of Tolypothrix boutellei Strain VB521301.</title>
        <authorList>
            <person name="Chandrababunaidu M.M."/>
            <person name="Singh D."/>
            <person name="Sen D."/>
            <person name="Bhan S."/>
            <person name="Das S."/>
            <person name="Gupta A."/>
            <person name="Adhikary S.P."/>
            <person name="Tripathy S."/>
        </authorList>
    </citation>
    <scope>NUCLEOTIDE SEQUENCE</scope>
    <source>
        <strain evidence="2">VB521301</strain>
    </source>
</reference>
<name>A0A0C1QP88_9CYAN</name>
<proteinExistence type="predicted"/>
<dbReference type="AlphaFoldDB" id="A0A0C1QP88"/>
<dbReference type="RefSeq" id="WP_050046729.1">
    <property type="nucleotide sequence ID" value="NZ_JHEG04000001.1"/>
</dbReference>
<evidence type="ECO:0000313" key="3">
    <source>
        <dbReference type="Proteomes" id="UP000029738"/>
    </source>
</evidence>
<dbReference type="EMBL" id="JHEG02000059">
    <property type="protein sequence ID" value="KIE07339.1"/>
    <property type="molecule type" value="Genomic_DNA"/>
</dbReference>
<dbReference type="Proteomes" id="UP000029738">
    <property type="component" value="Unassembled WGS sequence"/>
</dbReference>
<evidence type="ECO:0000313" key="2">
    <source>
        <dbReference type="EMBL" id="KIE07339.1"/>
    </source>
</evidence>
<dbReference type="OrthoDB" id="426753at2"/>
<reference evidence="1" key="2">
    <citation type="submission" date="2019-11" db="EMBL/GenBank/DDBJ databases">
        <title>Improved Assembly of Tolypothrix boutellei genome.</title>
        <authorList>
            <person name="Sarangi A.N."/>
            <person name="Mukherjee M."/>
            <person name="Ghosh S."/>
            <person name="Singh D."/>
            <person name="Das A."/>
            <person name="Kant S."/>
            <person name="Prusty A."/>
            <person name="Tripathy S."/>
        </authorList>
    </citation>
    <scope>NUCLEOTIDE SEQUENCE</scope>
    <source>
        <strain evidence="1">VB521301</strain>
    </source>
</reference>
<comment type="caution">
    <text evidence="2">The sequence shown here is derived from an EMBL/GenBank/DDBJ whole genome shotgun (WGS) entry which is preliminary data.</text>
</comment>
<dbReference type="EMBL" id="JHEG04000001">
    <property type="protein sequence ID" value="KAF3889197.1"/>
    <property type="molecule type" value="Genomic_DNA"/>
</dbReference>
<evidence type="ECO:0000313" key="1">
    <source>
        <dbReference type="EMBL" id="KAF3889197.1"/>
    </source>
</evidence>
<protein>
    <submittedName>
        <fullName evidence="2">Uncharacterized protein</fullName>
    </submittedName>
</protein>
<keyword evidence="3" id="KW-1185">Reference proteome</keyword>
<accession>A0A0C1QP88</accession>
<gene>
    <name evidence="2" type="ORF">DA73_0240255</name>
    <name evidence="1" type="ORF">DA73_0400029735</name>
</gene>
<organism evidence="2">
    <name type="scientific">Tolypothrix bouteillei VB521301</name>
    <dbReference type="NCBI Taxonomy" id="1479485"/>
    <lineage>
        <taxon>Bacteria</taxon>
        <taxon>Bacillati</taxon>
        <taxon>Cyanobacteriota</taxon>
        <taxon>Cyanophyceae</taxon>
        <taxon>Nostocales</taxon>
        <taxon>Tolypothrichaceae</taxon>
        <taxon>Tolypothrix</taxon>
    </lineage>
</organism>
<dbReference type="STRING" id="1479485.DA73_0240255"/>
<sequence>MTKPNFEAMSLQELREYILEHRNDDDAVHEMVLRIRRNGKTGTVDEFIEHVKHKLTQNQQ</sequence>